<dbReference type="GO" id="GO:0005654">
    <property type="term" value="C:nucleoplasm"/>
    <property type="evidence" value="ECO:0007669"/>
    <property type="project" value="UniProtKB-SubCell"/>
</dbReference>
<accession>A0AA43QGS7</accession>
<feature type="region of interest" description="Disordered" evidence="7">
    <location>
        <begin position="409"/>
        <end position="428"/>
    </location>
</feature>
<comment type="function">
    <text evidence="5">May play a role in ribosome biogenesis.</text>
</comment>
<evidence type="ECO:0000256" key="7">
    <source>
        <dbReference type="SAM" id="MobiDB-lite"/>
    </source>
</evidence>
<name>A0AA43QGS7_9LECA</name>
<feature type="region of interest" description="Disordered" evidence="7">
    <location>
        <begin position="1"/>
        <end position="26"/>
    </location>
</feature>
<evidence type="ECO:0000256" key="3">
    <source>
        <dbReference type="ARBA" id="ARBA00022517"/>
    </source>
</evidence>
<keyword evidence="4 5" id="KW-0539">Nucleus</keyword>
<comment type="subcellular location">
    <subcellularLocation>
        <location evidence="5">Nucleus</location>
        <location evidence="5">Nucleolus</location>
    </subcellularLocation>
    <subcellularLocation>
        <location evidence="5">Nucleus</location>
        <location evidence="5">Nucleoplasm</location>
    </subcellularLocation>
</comment>
<comment type="caution">
    <text evidence="8">The sequence shown here is derived from an EMBL/GenBank/DDBJ whole genome shotgun (WGS) entry which is preliminary data.</text>
</comment>
<evidence type="ECO:0000256" key="5">
    <source>
        <dbReference type="PIRNR" id="PIRNR017302"/>
    </source>
</evidence>
<evidence type="ECO:0000256" key="4">
    <source>
        <dbReference type="ARBA" id="ARBA00023242"/>
    </source>
</evidence>
<dbReference type="Proteomes" id="UP001161017">
    <property type="component" value="Unassembled WGS sequence"/>
</dbReference>
<comment type="similarity">
    <text evidence="1 5">Belongs to the NOP53 family.</text>
</comment>
<reference evidence="8" key="1">
    <citation type="journal article" date="2023" name="Genome Biol. Evol.">
        <title>First Whole Genome Sequence and Flow Cytometry Genome Size Data for the Lichen-Forming Fungus Ramalina farinacea (Ascomycota).</title>
        <authorList>
            <person name="Llewellyn T."/>
            <person name="Mian S."/>
            <person name="Hill R."/>
            <person name="Leitch I.J."/>
            <person name="Gaya E."/>
        </authorList>
    </citation>
    <scope>NUCLEOTIDE SEQUENCE</scope>
    <source>
        <strain evidence="8">LIQ254RAFAR</strain>
    </source>
</reference>
<feature type="compositionally biased region" description="Basic and acidic residues" evidence="7">
    <location>
        <begin position="291"/>
        <end position="343"/>
    </location>
</feature>
<dbReference type="PANTHER" id="PTHR14211:SF7">
    <property type="entry name" value="RIBOSOME BIOGENESIS PROTEIN NOP53"/>
    <property type="match status" value="1"/>
</dbReference>
<feature type="coiled-coil region" evidence="6">
    <location>
        <begin position="225"/>
        <end position="261"/>
    </location>
</feature>
<organism evidence="8 9">
    <name type="scientific">Ramalina farinacea</name>
    <dbReference type="NCBI Taxonomy" id="258253"/>
    <lineage>
        <taxon>Eukaryota</taxon>
        <taxon>Fungi</taxon>
        <taxon>Dikarya</taxon>
        <taxon>Ascomycota</taxon>
        <taxon>Pezizomycotina</taxon>
        <taxon>Lecanoromycetes</taxon>
        <taxon>OSLEUM clade</taxon>
        <taxon>Lecanoromycetidae</taxon>
        <taxon>Lecanorales</taxon>
        <taxon>Lecanorineae</taxon>
        <taxon>Ramalinaceae</taxon>
        <taxon>Ramalina</taxon>
    </lineage>
</organism>
<keyword evidence="9" id="KW-1185">Reference proteome</keyword>
<dbReference type="PIRSF" id="PIRSF017302">
    <property type="entry name" value="Gltscr2"/>
    <property type="match status" value="1"/>
</dbReference>
<dbReference type="EMBL" id="JAPUFD010000003">
    <property type="protein sequence ID" value="MDI1486253.1"/>
    <property type="molecule type" value="Genomic_DNA"/>
</dbReference>
<dbReference type="PANTHER" id="PTHR14211">
    <property type="entry name" value="GLIOMA SUPPRESSOR CANDIDATE REGION GENE 2"/>
    <property type="match status" value="1"/>
</dbReference>
<dbReference type="GO" id="GO:0000027">
    <property type="term" value="P:ribosomal large subunit assembly"/>
    <property type="evidence" value="ECO:0007669"/>
    <property type="project" value="UniProtKB-UniRule"/>
</dbReference>
<dbReference type="AlphaFoldDB" id="A0AA43QGS7"/>
<keyword evidence="3 5" id="KW-0690">Ribosome biogenesis</keyword>
<feature type="region of interest" description="Disordered" evidence="7">
    <location>
        <begin position="175"/>
        <end position="196"/>
    </location>
</feature>
<evidence type="ECO:0000313" key="9">
    <source>
        <dbReference type="Proteomes" id="UP001161017"/>
    </source>
</evidence>
<feature type="compositionally biased region" description="Basic residues" evidence="7">
    <location>
        <begin position="15"/>
        <end position="25"/>
    </location>
</feature>
<dbReference type="InterPro" id="IPR011687">
    <property type="entry name" value="Nop53/GLTSCR2"/>
</dbReference>
<evidence type="ECO:0000313" key="8">
    <source>
        <dbReference type="EMBL" id="MDI1486253.1"/>
    </source>
</evidence>
<gene>
    <name evidence="8" type="ORF">OHK93_005479</name>
</gene>
<dbReference type="GO" id="GO:0005730">
    <property type="term" value="C:nucleolus"/>
    <property type="evidence" value="ECO:0007669"/>
    <property type="project" value="UniProtKB-SubCell"/>
</dbReference>
<sequence length="440" mass="50553">MAPERTVDAPQQHKQPSRKGKKAWRKNVDVSEIQSGLEEAREEVIKGGIIAEKPSSDLFALDTTGSKAIQAAYNRDHKPLKSDEILAQRSTVPSVDTHKRPIGVTDGVIEVSGKRRKGNGLSHSEYERLRHLAYGKQDLNDVVEKDSDAPAHDPWATATMIEKPDSRFDYLEKKKPIKAPPTLKEPPVSSAAGAEDVPAVARPRAGTSYNPLFQEWNALLTAEGAKEVEAEKKRLRQAQAERELAERIAAVEEEVEREAALMTEDESAWEGFESDYEKAEWLGKKRPQRKTPQERKKAERKKERAREEKHQRRQKEKERREKQIIELKAELDRERKKREEGRMQKVTNEEDDQPEADAATLRRHKFGKEAIPEPPLELVLPDELQESLRLLKPEGNLLKDRYRNMLVRGKMESRKPIQQPKKKRMKATEKWTFKDFEVPV</sequence>
<feature type="region of interest" description="Disordered" evidence="7">
    <location>
        <begin position="280"/>
        <end position="361"/>
    </location>
</feature>
<proteinExistence type="inferred from homology"/>
<dbReference type="GO" id="GO:0008097">
    <property type="term" value="F:5S rRNA binding"/>
    <property type="evidence" value="ECO:0007669"/>
    <property type="project" value="TreeGrafter"/>
</dbReference>
<evidence type="ECO:0000256" key="6">
    <source>
        <dbReference type="SAM" id="Coils"/>
    </source>
</evidence>
<dbReference type="Pfam" id="PF07767">
    <property type="entry name" value="Nop53"/>
    <property type="match status" value="1"/>
</dbReference>
<evidence type="ECO:0000256" key="2">
    <source>
        <dbReference type="ARBA" id="ARBA00018339"/>
    </source>
</evidence>
<keyword evidence="6" id="KW-0175">Coiled coil</keyword>
<dbReference type="GO" id="GO:0006364">
    <property type="term" value="P:rRNA processing"/>
    <property type="evidence" value="ECO:0007669"/>
    <property type="project" value="TreeGrafter"/>
</dbReference>
<protein>
    <recommendedName>
        <fullName evidence="2 5">Ribosome biogenesis protein NOP53</fullName>
    </recommendedName>
</protein>
<evidence type="ECO:0000256" key="1">
    <source>
        <dbReference type="ARBA" id="ARBA00008838"/>
    </source>
</evidence>